<organism evidence="2 3">
    <name type="scientific">Marchantia polymorpha</name>
    <name type="common">Common liverwort</name>
    <name type="synonym">Marchantia aquatica</name>
    <dbReference type="NCBI Taxonomy" id="3197"/>
    <lineage>
        <taxon>Eukaryota</taxon>
        <taxon>Viridiplantae</taxon>
        <taxon>Streptophyta</taxon>
        <taxon>Embryophyta</taxon>
        <taxon>Marchantiophyta</taxon>
        <taxon>Marchantiopsida</taxon>
        <taxon>Marchantiidae</taxon>
        <taxon>Marchantiales</taxon>
        <taxon>Marchantiaceae</taxon>
        <taxon>Marchantia</taxon>
    </lineage>
</organism>
<protein>
    <submittedName>
        <fullName evidence="2">Uncharacterized protein</fullName>
    </submittedName>
</protein>
<name>A0A2R6W8F6_MARPO</name>
<keyword evidence="1" id="KW-0472">Membrane</keyword>
<dbReference type="EMBL" id="KZ772801">
    <property type="protein sequence ID" value="PTQ30109.1"/>
    <property type="molecule type" value="Genomic_DNA"/>
</dbReference>
<proteinExistence type="predicted"/>
<gene>
    <name evidence="2" type="ORF">MARPO_0129s0010</name>
</gene>
<evidence type="ECO:0000256" key="1">
    <source>
        <dbReference type="SAM" id="Phobius"/>
    </source>
</evidence>
<dbReference type="Gramene" id="Mp2g09840.1">
    <property type="protein sequence ID" value="Mp2g09840.1.cds1"/>
    <property type="gene ID" value="Mp2g09840"/>
</dbReference>
<sequence>MAPNTCRLDSPMISLLKYKTDLLFLAGGHSRSDLMALRTRNAMLKGGNYGLEKDRRYSWETSYDHYAIARTIRLLFVVNHFLFVIYLMKIL</sequence>
<reference evidence="3" key="1">
    <citation type="journal article" date="2017" name="Cell">
        <title>Insights into land plant evolution garnered from the Marchantia polymorpha genome.</title>
        <authorList>
            <person name="Bowman J.L."/>
            <person name="Kohchi T."/>
            <person name="Yamato K.T."/>
            <person name="Jenkins J."/>
            <person name="Shu S."/>
            <person name="Ishizaki K."/>
            <person name="Yamaoka S."/>
            <person name="Nishihama R."/>
            <person name="Nakamura Y."/>
            <person name="Berger F."/>
            <person name="Adam C."/>
            <person name="Aki S.S."/>
            <person name="Althoff F."/>
            <person name="Araki T."/>
            <person name="Arteaga-Vazquez M.A."/>
            <person name="Balasubrmanian S."/>
            <person name="Barry K."/>
            <person name="Bauer D."/>
            <person name="Boehm C.R."/>
            <person name="Briginshaw L."/>
            <person name="Caballero-Perez J."/>
            <person name="Catarino B."/>
            <person name="Chen F."/>
            <person name="Chiyoda S."/>
            <person name="Chovatia M."/>
            <person name="Davies K.M."/>
            <person name="Delmans M."/>
            <person name="Demura T."/>
            <person name="Dierschke T."/>
            <person name="Dolan L."/>
            <person name="Dorantes-Acosta A.E."/>
            <person name="Eklund D.M."/>
            <person name="Florent S.N."/>
            <person name="Flores-Sandoval E."/>
            <person name="Fujiyama A."/>
            <person name="Fukuzawa H."/>
            <person name="Galik B."/>
            <person name="Grimanelli D."/>
            <person name="Grimwood J."/>
            <person name="Grossniklaus U."/>
            <person name="Hamada T."/>
            <person name="Haseloff J."/>
            <person name="Hetherington A.J."/>
            <person name="Higo A."/>
            <person name="Hirakawa Y."/>
            <person name="Hundley H.N."/>
            <person name="Ikeda Y."/>
            <person name="Inoue K."/>
            <person name="Inoue S.I."/>
            <person name="Ishida S."/>
            <person name="Jia Q."/>
            <person name="Kakita M."/>
            <person name="Kanazawa T."/>
            <person name="Kawai Y."/>
            <person name="Kawashima T."/>
            <person name="Kennedy M."/>
            <person name="Kinose K."/>
            <person name="Kinoshita T."/>
            <person name="Kohara Y."/>
            <person name="Koide E."/>
            <person name="Komatsu K."/>
            <person name="Kopischke S."/>
            <person name="Kubo M."/>
            <person name="Kyozuka J."/>
            <person name="Lagercrantz U."/>
            <person name="Lin S.S."/>
            <person name="Lindquist E."/>
            <person name="Lipzen A.M."/>
            <person name="Lu C.W."/>
            <person name="De Luna E."/>
            <person name="Martienssen R.A."/>
            <person name="Minamino N."/>
            <person name="Mizutani M."/>
            <person name="Mizutani M."/>
            <person name="Mochizuki N."/>
            <person name="Monte I."/>
            <person name="Mosher R."/>
            <person name="Nagasaki H."/>
            <person name="Nakagami H."/>
            <person name="Naramoto S."/>
            <person name="Nishitani K."/>
            <person name="Ohtani M."/>
            <person name="Okamoto T."/>
            <person name="Okumura M."/>
            <person name="Phillips J."/>
            <person name="Pollak B."/>
            <person name="Reinders A."/>
            <person name="Rovekamp M."/>
            <person name="Sano R."/>
            <person name="Sawa S."/>
            <person name="Schmid M.W."/>
            <person name="Shirakawa M."/>
            <person name="Solano R."/>
            <person name="Spunde A."/>
            <person name="Suetsugu N."/>
            <person name="Sugano S."/>
            <person name="Sugiyama A."/>
            <person name="Sun R."/>
            <person name="Suzuki Y."/>
            <person name="Takenaka M."/>
            <person name="Takezawa D."/>
            <person name="Tomogane H."/>
            <person name="Tsuzuki M."/>
            <person name="Ueda T."/>
            <person name="Umeda M."/>
            <person name="Ward J.M."/>
            <person name="Watanabe Y."/>
            <person name="Yazaki K."/>
            <person name="Yokoyama R."/>
            <person name="Yoshitake Y."/>
            <person name="Yotsui I."/>
            <person name="Zachgo S."/>
            <person name="Schmutz J."/>
        </authorList>
    </citation>
    <scope>NUCLEOTIDE SEQUENCE [LARGE SCALE GENOMIC DNA]</scope>
    <source>
        <strain evidence="3">Tak-1</strain>
    </source>
</reference>
<keyword evidence="1" id="KW-0812">Transmembrane</keyword>
<evidence type="ECO:0000313" key="3">
    <source>
        <dbReference type="Proteomes" id="UP000244005"/>
    </source>
</evidence>
<evidence type="ECO:0000313" key="2">
    <source>
        <dbReference type="EMBL" id="PTQ30109.1"/>
    </source>
</evidence>
<keyword evidence="3" id="KW-1185">Reference proteome</keyword>
<accession>A0A2R6W8F6</accession>
<dbReference type="Proteomes" id="UP000244005">
    <property type="component" value="Unassembled WGS sequence"/>
</dbReference>
<dbReference type="AlphaFoldDB" id="A0A2R6W8F6"/>
<feature type="transmembrane region" description="Helical" evidence="1">
    <location>
        <begin position="67"/>
        <end position="88"/>
    </location>
</feature>
<keyword evidence="1" id="KW-1133">Transmembrane helix</keyword>